<dbReference type="NCBIfam" id="TIGR02547">
    <property type="entry name" value="casA_cse1"/>
    <property type="match status" value="1"/>
</dbReference>
<dbReference type="InterPro" id="IPR013381">
    <property type="entry name" value="CRISPR-assoc_prot_Cse1"/>
</dbReference>
<evidence type="ECO:0000313" key="2">
    <source>
        <dbReference type="Proteomes" id="UP000240542"/>
    </source>
</evidence>
<dbReference type="CDD" id="cd09729">
    <property type="entry name" value="Cse1_I-E"/>
    <property type="match status" value="1"/>
</dbReference>
<gene>
    <name evidence="1" type="ORF">CLV63_12646</name>
</gene>
<dbReference type="Proteomes" id="UP000240542">
    <property type="component" value="Unassembled WGS sequence"/>
</dbReference>
<sequence length="535" mass="61036">MLSFSLLRQQWIPVVTLDGDPDLLGIEDVFGRAHELRCVRAEAPIVTAALYRMLLAFAHRIYDGPRSLEEWSRLWEAREFEKEPLDKYWQDHPDAFELLGGDRPFMQCPGLSTVEPKSAAQLLLYRARGNNTTLFDHTTDGERPDLPADVAARWLVTVQSFDTGGTKTPYEKKKSSKSGLCNHFATVILEGDNLKETLLLNMVLYAPDLGLPLPTTTAEDHPIWERNQPPGPEPVEEGQFPKGWTDLLTWPSRRILLHGRDTEDGVLVDGTVIAPGTQFGAELQQIEAMAAFQKPNKKEVFYPVRLEILRGVWRHAAELLLPTAGLGVRLRPLSIENIAELVDNTLPADKVITLRVFGQKLMSNPGAVEYWSEEALPVKLALLRAQNIDWMLELLFGYAVRLADEVGAALQQMTKNYSNELRGDFDQYKHWSYLAERYWPRLDAEFAQLLRNVGDVVQTYRHDDREGRARLKEHFEKWQAHVDGTAREAVQTWVDEFPRVVPRQLFAMASTEMIFLGALKKLNEKYTHDVDQRTR</sequence>
<protein>
    <submittedName>
        <fullName evidence="1">CRISPR system Cascade subunit CasA</fullName>
    </submittedName>
</protein>
<evidence type="ECO:0000313" key="1">
    <source>
        <dbReference type="EMBL" id="PSK89410.1"/>
    </source>
</evidence>
<name>A0A2P8CWT2_9ACTN</name>
<dbReference type="Pfam" id="PF09481">
    <property type="entry name" value="CRISPR_Cse1"/>
    <property type="match status" value="1"/>
</dbReference>
<proteinExistence type="predicted"/>
<dbReference type="Gene3D" id="1.10.132.100">
    <property type="match status" value="1"/>
</dbReference>
<organism evidence="1 2">
    <name type="scientific">Murinocardiopsis flavida</name>
    <dbReference type="NCBI Taxonomy" id="645275"/>
    <lineage>
        <taxon>Bacteria</taxon>
        <taxon>Bacillati</taxon>
        <taxon>Actinomycetota</taxon>
        <taxon>Actinomycetes</taxon>
        <taxon>Streptosporangiales</taxon>
        <taxon>Nocardiopsidaceae</taxon>
        <taxon>Murinocardiopsis</taxon>
    </lineage>
</organism>
<accession>A0A2P8CWT2</accession>
<dbReference type="AlphaFoldDB" id="A0A2P8CWT2"/>
<reference evidence="1 2" key="1">
    <citation type="submission" date="2018-03" db="EMBL/GenBank/DDBJ databases">
        <title>Genomic Encyclopedia of Archaeal and Bacterial Type Strains, Phase II (KMG-II): from individual species to whole genera.</title>
        <authorList>
            <person name="Goeker M."/>
        </authorList>
    </citation>
    <scope>NUCLEOTIDE SEQUENCE [LARGE SCALE GENOMIC DNA]</scope>
    <source>
        <strain evidence="1 2">DSM 45312</strain>
    </source>
</reference>
<dbReference type="RefSeq" id="WP_281260773.1">
    <property type="nucleotide sequence ID" value="NZ_PYGA01000026.1"/>
</dbReference>
<dbReference type="EMBL" id="PYGA01000026">
    <property type="protein sequence ID" value="PSK89410.1"/>
    <property type="molecule type" value="Genomic_DNA"/>
</dbReference>
<comment type="caution">
    <text evidence="1">The sequence shown here is derived from an EMBL/GenBank/DDBJ whole genome shotgun (WGS) entry which is preliminary data.</text>
</comment>
<keyword evidence="2" id="KW-1185">Reference proteome</keyword>